<keyword evidence="4" id="KW-0804">Transcription</keyword>
<dbReference type="PANTHER" id="PTHR47338:SF29">
    <property type="entry name" value="ZN(2)-C6 FUNGAL-TYPE DOMAIN-CONTAINING PROTEIN"/>
    <property type="match status" value="1"/>
</dbReference>
<dbReference type="GO" id="GO:0008270">
    <property type="term" value="F:zinc ion binding"/>
    <property type="evidence" value="ECO:0007669"/>
    <property type="project" value="InterPro"/>
</dbReference>
<dbReference type="OrthoDB" id="5600212at2759"/>
<evidence type="ECO:0000313" key="9">
    <source>
        <dbReference type="Proteomes" id="UP000823399"/>
    </source>
</evidence>
<sequence>MPKATQGASASATNRPALRRNQACRPCRKRKLKCDAARPHCGTCVKQWQSLISVPAPPDYAHPAEPQCVYDPVDGLALAPDTNPLEKIRLLEEEVSKLKTQLQEQRNNGPSGPSQQLLRHLGQFRPGSASSSLNLESGSPATSSVQTPSLPYPKDLIIPGHMDDSDPRNNSNSPELYEVRHKSSTDTILEIIYSGWNPDLPERSVLEHYIDVFFKCDPCGPRILHRPSFLAAVRLDPRDPSFPHSAILHAICASASRWSSRNVAILPDGTRRDEFAEFHASKTRQYIDKTMATGQDIFPVVQACILLAWYFYQEGRWVEIWIFAGFQTRVAIPLRLNYPGTFSTHNSGLPGGYLAPPRDLIDLESRRRTWWTTIIFDRIVSVGGWIHAIDEKDMGTELPLRGEDFDSEQLMPSNPQNMCTEDVFTTHLPKYTDSFLLLIKAIMVFGRVTDFNVRGNLHVPTAPSKFQDPFELPGFADLDRLVYNDFLANLPTMFKMMSANDLPGNHGSVDTDLYMVHIIPYAATITLHNPYLDLTDLNRISTSRCINAARAILSAYFKLSETSLDISRLHPFVVICWYLAAVVQVQVCKHFIEVGDEAREDQVWGEINVLRRAMINYGVRSPIGTRQEKLLQGLMREIVRLTSQKQPLEVGLPLYPFSHTTLFATPTLPENAQMAPLPNPSALHSMEYDSPIFIRDSGSLDSYCRPADDSPPILSSWSPHELQQPLSSESGIVRWNHRI</sequence>
<dbReference type="InterPro" id="IPR036864">
    <property type="entry name" value="Zn2-C6_fun-type_DNA-bd_sf"/>
</dbReference>
<dbReference type="PROSITE" id="PS50048">
    <property type="entry name" value="ZN2_CY6_FUNGAL_2"/>
    <property type="match status" value="1"/>
</dbReference>
<dbReference type="GO" id="GO:0005634">
    <property type="term" value="C:nucleus"/>
    <property type="evidence" value="ECO:0007669"/>
    <property type="project" value="UniProtKB-SubCell"/>
</dbReference>
<keyword evidence="9" id="KW-1185">Reference proteome</keyword>
<dbReference type="RefSeq" id="XP_041300385.1">
    <property type="nucleotide sequence ID" value="XM_041432661.1"/>
</dbReference>
<evidence type="ECO:0000256" key="4">
    <source>
        <dbReference type="ARBA" id="ARBA00023163"/>
    </source>
</evidence>
<dbReference type="Proteomes" id="UP000823399">
    <property type="component" value="Unassembled WGS sequence"/>
</dbReference>
<reference evidence="8" key="1">
    <citation type="journal article" date="2020" name="New Phytol.">
        <title>Comparative genomics reveals dynamic genome evolution in host specialist ectomycorrhizal fungi.</title>
        <authorList>
            <person name="Lofgren L.A."/>
            <person name="Nguyen N.H."/>
            <person name="Vilgalys R."/>
            <person name="Ruytinx J."/>
            <person name="Liao H.L."/>
            <person name="Branco S."/>
            <person name="Kuo A."/>
            <person name="LaButti K."/>
            <person name="Lipzen A."/>
            <person name="Andreopoulos W."/>
            <person name="Pangilinan J."/>
            <person name="Riley R."/>
            <person name="Hundley H."/>
            <person name="Na H."/>
            <person name="Barry K."/>
            <person name="Grigoriev I.V."/>
            <person name="Stajich J.E."/>
            <person name="Kennedy P.G."/>
        </authorList>
    </citation>
    <scope>NUCLEOTIDE SEQUENCE</scope>
    <source>
        <strain evidence="8">FC423</strain>
    </source>
</reference>
<organism evidence="8 9">
    <name type="scientific">Suillus discolor</name>
    <dbReference type="NCBI Taxonomy" id="1912936"/>
    <lineage>
        <taxon>Eukaryota</taxon>
        <taxon>Fungi</taxon>
        <taxon>Dikarya</taxon>
        <taxon>Basidiomycota</taxon>
        <taxon>Agaricomycotina</taxon>
        <taxon>Agaricomycetes</taxon>
        <taxon>Agaricomycetidae</taxon>
        <taxon>Boletales</taxon>
        <taxon>Suillineae</taxon>
        <taxon>Suillaceae</taxon>
        <taxon>Suillus</taxon>
    </lineage>
</organism>
<dbReference type="Pfam" id="PF00172">
    <property type="entry name" value="Zn_clus"/>
    <property type="match status" value="1"/>
</dbReference>
<keyword evidence="2" id="KW-0479">Metal-binding</keyword>
<feature type="compositionally biased region" description="Polar residues" evidence="6">
    <location>
        <begin position="99"/>
        <end position="117"/>
    </location>
</feature>
<gene>
    <name evidence="8" type="ORF">F5147DRAFT_624823</name>
</gene>
<keyword evidence="3" id="KW-0805">Transcription regulation</keyword>
<evidence type="ECO:0000256" key="6">
    <source>
        <dbReference type="SAM" id="MobiDB-lite"/>
    </source>
</evidence>
<dbReference type="InterPro" id="IPR007219">
    <property type="entry name" value="XnlR_reg_dom"/>
</dbReference>
<dbReference type="Gene3D" id="4.10.240.10">
    <property type="entry name" value="Zn(2)-C6 fungal-type DNA-binding domain"/>
    <property type="match status" value="1"/>
</dbReference>
<dbReference type="GO" id="GO:0000981">
    <property type="term" value="F:DNA-binding transcription factor activity, RNA polymerase II-specific"/>
    <property type="evidence" value="ECO:0007669"/>
    <property type="project" value="InterPro"/>
</dbReference>
<dbReference type="CDD" id="cd00067">
    <property type="entry name" value="GAL4"/>
    <property type="match status" value="1"/>
</dbReference>
<feature type="region of interest" description="Disordered" evidence="6">
    <location>
        <begin position="99"/>
        <end position="118"/>
    </location>
</feature>
<feature type="domain" description="Zn(2)-C6 fungal-type" evidence="7">
    <location>
        <begin position="23"/>
        <end position="70"/>
    </location>
</feature>
<keyword evidence="5" id="KW-0539">Nucleus</keyword>
<protein>
    <recommendedName>
        <fullName evidence="7">Zn(2)-C6 fungal-type domain-containing protein</fullName>
    </recommendedName>
</protein>
<comment type="caution">
    <text evidence="8">The sequence shown here is derived from an EMBL/GenBank/DDBJ whole genome shotgun (WGS) entry which is preliminary data.</text>
</comment>
<accession>A0A9P7K1E3</accession>
<feature type="region of interest" description="Disordered" evidence="6">
    <location>
        <begin position="127"/>
        <end position="175"/>
    </location>
</feature>
<proteinExistence type="predicted"/>
<feature type="compositionally biased region" description="Low complexity" evidence="6">
    <location>
        <begin position="127"/>
        <end position="141"/>
    </location>
</feature>
<evidence type="ECO:0000256" key="2">
    <source>
        <dbReference type="ARBA" id="ARBA00022723"/>
    </source>
</evidence>
<evidence type="ECO:0000313" key="8">
    <source>
        <dbReference type="EMBL" id="KAG2121009.1"/>
    </source>
</evidence>
<evidence type="ECO:0000259" key="7">
    <source>
        <dbReference type="PROSITE" id="PS50048"/>
    </source>
</evidence>
<dbReference type="GeneID" id="64694920"/>
<dbReference type="Pfam" id="PF04082">
    <property type="entry name" value="Fungal_trans"/>
    <property type="match status" value="1"/>
</dbReference>
<dbReference type="GO" id="GO:0003677">
    <property type="term" value="F:DNA binding"/>
    <property type="evidence" value="ECO:0007669"/>
    <property type="project" value="InterPro"/>
</dbReference>
<dbReference type="EMBL" id="JABBWM010000001">
    <property type="protein sequence ID" value="KAG2121009.1"/>
    <property type="molecule type" value="Genomic_DNA"/>
</dbReference>
<evidence type="ECO:0000256" key="3">
    <source>
        <dbReference type="ARBA" id="ARBA00023015"/>
    </source>
</evidence>
<name>A0A9P7K1E3_9AGAM</name>
<evidence type="ECO:0000256" key="1">
    <source>
        <dbReference type="ARBA" id="ARBA00004123"/>
    </source>
</evidence>
<dbReference type="SUPFAM" id="SSF57701">
    <property type="entry name" value="Zn2/Cys6 DNA-binding domain"/>
    <property type="match status" value="1"/>
</dbReference>
<dbReference type="InterPro" id="IPR001138">
    <property type="entry name" value="Zn2Cys6_DnaBD"/>
</dbReference>
<dbReference type="AlphaFoldDB" id="A0A9P7K1E3"/>
<dbReference type="PANTHER" id="PTHR47338">
    <property type="entry name" value="ZN(II)2CYS6 TRANSCRIPTION FACTOR (EUROFUNG)-RELATED"/>
    <property type="match status" value="1"/>
</dbReference>
<evidence type="ECO:0000256" key="5">
    <source>
        <dbReference type="ARBA" id="ARBA00023242"/>
    </source>
</evidence>
<dbReference type="CDD" id="cd12148">
    <property type="entry name" value="fungal_TF_MHR"/>
    <property type="match status" value="1"/>
</dbReference>
<dbReference type="InterPro" id="IPR050815">
    <property type="entry name" value="TF_fung"/>
</dbReference>
<comment type="subcellular location">
    <subcellularLocation>
        <location evidence="1">Nucleus</location>
    </subcellularLocation>
</comment>
<dbReference type="GO" id="GO:0006351">
    <property type="term" value="P:DNA-templated transcription"/>
    <property type="evidence" value="ECO:0007669"/>
    <property type="project" value="InterPro"/>
</dbReference>